<evidence type="ECO:0000256" key="3">
    <source>
        <dbReference type="ARBA" id="ARBA00023125"/>
    </source>
</evidence>
<dbReference type="RefSeq" id="WP_281836878.1">
    <property type="nucleotide sequence ID" value="NZ_BSDY01000016.1"/>
</dbReference>
<dbReference type="InterPro" id="IPR001387">
    <property type="entry name" value="Cro/C1-type_HTH"/>
</dbReference>
<dbReference type="AlphaFoldDB" id="A0A9W6GLJ6"/>
<keyword evidence="2" id="KW-0805">Transcription regulation</keyword>
<reference evidence="6" key="1">
    <citation type="submission" date="2022-12" db="EMBL/GenBank/DDBJ databases">
        <title>Reference genome sequencing for broad-spectrum identification of bacterial and archaeal isolates by mass spectrometry.</title>
        <authorList>
            <person name="Sekiguchi Y."/>
            <person name="Tourlousse D.M."/>
        </authorList>
    </citation>
    <scope>NUCLEOTIDE SEQUENCE</scope>
    <source>
        <strain evidence="6">10succ1</strain>
    </source>
</reference>
<dbReference type="SUPFAM" id="SSF47413">
    <property type="entry name" value="lambda repressor-like DNA-binding domains"/>
    <property type="match status" value="1"/>
</dbReference>
<accession>A0A9W6GLJ6</accession>
<keyword evidence="3" id="KW-0238">DNA-binding</keyword>
<dbReference type="PROSITE" id="PS50943">
    <property type="entry name" value="HTH_CROC1"/>
    <property type="match status" value="1"/>
</dbReference>
<dbReference type="InterPro" id="IPR038722">
    <property type="entry name" value="Ner_HTH_dom"/>
</dbReference>
<dbReference type="SMART" id="SM00530">
    <property type="entry name" value="HTH_XRE"/>
    <property type="match status" value="1"/>
</dbReference>
<dbReference type="GO" id="GO:0003677">
    <property type="term" value="F:DNA binding"/>
    <property type="evidence" value="ECO:0007669"/>
    <property type="project" value="UniProtKB-KW"/>
</dbReference>
<keyword evidence="7" id="KW-1185">Reference proteome</keyword>
<protein>
    <recommendedName>
        <fullName evidence="5">HTH cro/C1-type domain-containing protein</fullName>
    </recommendedName>
</protein>
<comment type="caution">
    <text evidence="6">The sequence shown here is derived from an EMBL/GenBank/DDBJ whole genome shotgun (WGS) entry which is preliminary data.</text>
</comment>
<evidence type="ECO:0000313" key="6">
    <source>
        <dbReference type="EMBL" id="GLI57323.1"/>
    </source>
</evidence>
<dbReference type="EMBL" id="BSDY01000016">
    <property type="protein sequence ID" value="GLI57323.1"/>
    <property type="molecule type" value="Genomic_DNA"/>
</dbReference>
<keyword evidence="4" id="KW-0804">Transcription</keyword>
<evidence type="ECO:0000256" key="1">
    <source>
        <dbReference type="ARBA" id="ARBA00006157"/>
    </source>
</evidence>
<dbReference type="Proteomes" id="UP001144471">
    <property type="component" value="Unassembled WGS sequence"/>
</dbReference>
<evidence type="ECO:0000256" key="2">
    <source>
        <dbReference type="ARBA" id="ARBA00023015"/>
    </source>
</evidence>
<comment type="similarity">
    <text evidence="1">Belongs to the ner transcriptional regulatory family.</text>
</comment>
<evidence type="ECO:0000256" key="4">
    <source>
        <dbReference type="ARBA" id="ARBA00023163"/>
    </source>
</evidence>
<dbReference type="Gene3D" id="1.10.260.40">
    <property type="entry name" value="lambda repressor-like DNA-binding domains"/>
    <property type="match status" value="1"/>
</dbReference>
<evidence type="ECO:0000313" key="7">
    <source>
        <dbReference type="Proteomes" id="UP001144471"/>
    </source>
</evidence>
<organism evidence="6 7">
    <name type="scientific">Propionigenium maris DSM 9537</name>
    <dbReference type="NCBI Taxonomy" id="1123000"/>
    <lineage>
        <taxon>Bacteria</taxon>
        <taxon>Fusobacteriati</taxon>
        <taxon>Fusobacteriota</taxon>
        <taxon>Fusobacteriia</taxon>
        <taxon>Fusobacteriales</taxon>
        <taxon>Fusobacteriaceae</taxon>
        <taxon>Propionigenium</taxon>
    </lineage>
</organism>
<name>A0A9W6GLJ6_9FUSO</name>
<dbReference type="InterPro" id="IPR010982">
    <property type="entry name" value="Lambda_DNA-bd_dom_sf"/>
</dbReference>
<dbReference type="CDD" id="cd00093">
    <property type="entry name" value="HTH_XRE"/>
    <property type="match status" value="1"/>
</dbReference>
<evidence type="ECO:0000259" key="5">
    <source>
        <dbReference type="PROSITE" id="PS50943"/>
    </source>
</evidence>
<sequence>MSEHYEVANNIRAEIRRRDMTLEDVAKKIGLSRQSYTTRLNRFARGEDVLFSFLEKTAMALEVPLTIFF</sequence>
<gene>
    <name evidence="6" type="ORF">PM10SUCC1_28370</name>
</gene>
<dbReference type="Pfam" id="PF13693">
    <property type="entry name" value="HTH_35"/>
    <property type="match status" value="1"/>
</dbReference>
<proteinExistence type="inferred from homology"/>
<feature type="domain" description="HTH cro/C1-type" evidence="5">
    <location>
        <begin position="11"/>
        <end position="68"/>
    </location>
</feature>